<protein>
    <recommendedName>
        <fullName evidence="2">Reverse transcriptase/retrotransposon-derived protein RNase H-like domain-containing protein</fullName>
    </recommendedName>
</protein>
<dbReference type="InterPro" id="IPR041577">
    <property type="entry name" value="RT_RNaseH_2"/>
</dbReference>
<dbReference type="InterPro" id="IPR051320">
    <property type="entry name" value="Viral_Replic_Matur_Polypro"/>
</dbReference>
<reference evidence="3 4" key="1">
    <citation type="journal article" date="2015" name="Genome Biol. Evol.">
        <title>Comparative Genomics of a Bacterivorous Green Alga Reveals Evolutionary Causalities and Consequences of Phago-Mixotrophic Mode of Nutrition.</title>
        <authorList>
            <person name="Burns J.A."/>
            <person name="Paasch A."/>
            <person name="Narechania A."/>
            <person name="Kim E."/>
        </authorList>
    </citation>
    <scope>NUCLEOTIDE SEQUENCE [LARGE SCALE GENOMIC DNA]</scope>
    <source>
        <strain evidence="3 4">PLY_AMNH</strain>
    </source>
</reference>
<dbReference type="InterPro" id="IPR043128">
    <property type="entry name" value="Rev_trsase/Diguanyl_cyclase"/>
</dbReference>
<feature type="domain" description="Reverse transcriptase/retrotransposon-derived protein RNase H-like" evidence="2">
    <location>
        <begin position="680"/>
        <end position="735"/>
    </location>
</feature>
<evidence type="ECO:0000313" key="4">
    <source>
        <dbReference type="Proteomes" id="UP001190700"/>
    </source>
</evidence>
<feature type="region of interest" description="Disordered" evidence="1">
    <location>
        <begin position="1"/>
        <end position="85"/>
    </location>
</feature>
<proteinExistence type="predicted"/>
<dbReference type="SUPFAM" id="SSF56672">
    <property type="entry name" value="DNA/RNA polymerases"/>
    <property type="match status" value="1"/>
</dbReference>
<dbReference type="PANTHER" id="PTHR33064">
    <property type="entry name" value="POL PROTEIN"/>
    <property type="match status" value="1"/>
</dbReference>
<evidence type="ECO:0000313" key="3">
    <source>
        <dbReference type="EMBL" id="KAK3250379.1"/>
    </source>
</evidence>
<feature type="compositionally biased region" description="Polar residues" evidence="1">
    <location>
        <begin position="244"/>
        <end position="259"/>
    </location>
</feature>
<dbReference type="Proteomes" id="UP001190700">
    <property type="component" value="Unassembled WGS sequence"/>
</dbReference>
<feature type="region of interest" description="Disordered" evidence="1">
    <location>
        <begin position="380"/>
        <end position="400"/>
    </location>
</feature>
<feature type="region of interest" description="Disordered" evidence="1">
    <location>
        <begin position="173"/>
        <end position="221"/>
    </location>
</feature>
<feature type="compositionally biased region" description="Acidic residues" evidence="1">
    <location>
        <begin position="201"/>
        <end position="218"/>
    </location>
</feature>
<dbReference type="Pfam" id="PF17919">
    <property type="entry name" value="RT_RNaseH_2"/>
    <property type="match status" value="1"/>
</dbReference>
<organism evidence="3 4">
    <name type="scientific">Cymbomonas tetramitiformis</name>
    <dbReference type="NCBI Taxonomy" id="36881"/>
    <lineage>
        <taxon>Eukaryota</taxon>
        <taxon>Viridiplantae</taxon>
        <taxon>Chlorophyta</taxon>
        <taxon>Pyramimonadophyceae</taxon>
        <taxon>Pyramimonadales</taxon>
        <taxon>Pyramimonadaceae</taxon>
        <taxon>Cymbomonas</taxon>
    </lineage>
</organism>
<evidence type="ECO:0000256" key="1">
    <source>
        <dbReference type="SAM" id="MobiDB-lite"/>
    </source>
</evidence>
<feature type="compositionally biased region" description="Polar residues" evidence="1">
    <location>
        <begin position="191"/>
        <end position="200"/>
    </location>
</feature>
<dbReference type="AlphaFoldDB" id="A0AAE0C9I4"/>
<comment type="caution">
    <text evidence="3">The sequence shown here is derived from an EMBL/GenBank/DDBJ whole genome shotgun (WGS) entry which is preliminary data.</text>
</comment>
<evidence type="ECO:0000259" key="2">
    <source>
        <dbReference type="Pfam" id="PF17919"/>
    </source>
</evidence>
<gene>
    <name evidence="3" type="ORF">CYMTET_40237</name>
</gene>
<feature type="compositionally biased region" description="Basic and acidic residues" evidence="1">
    <location>
        <begin position="57"/>
        <end position="67"/>
    </location>
</feature>
<feature type="region of interest" description="Disordered" evidence="1">
    <location>
        <begin position="311"/>
        <end position="367"/>
    </location>
</feature>
<dbReference type="PANTHER" id="PTHR33064:SF37">
    <property type="entry name" value="RIBONUCLEASE H"/>
    <property type="match status" value="1"/>
</dbReference>
<feature type="region of interest" description="Disordered" evidence="1">
    <location>
        <begin position="241"/>
        <end position="273"/>
    </location>
</feature>
<dbReference type="InterPro" id="IPR043502">
    <property type="entry name" value="DNA/RNA_pol_sf"/>
</dbReference>
<sequence>MTSDAWSRNASSGPTLGQPHENGQEDPDLVYTNNHPELLNPTPPWDRPPRHRVPRRPMRDRMRDLARHVASPAESHPLDDSGEDGAAALADENEKWVDAWVPEGWRRYRRRWKRWHGPVAVTLAVTSSDSVLLAVDTECGTIPGSGGDVPGIPDAWCSLFRVHQWNQREREAAEDTYSFATPTPEPAELVTSPSSSPNEDQVSEQLEEDEEVPSDTDSDSERLNFTQQLWEERLQAINARQARQRLSPTGERSSPTAPTSIREGVESATLSTITEDPRLEQVLEIRARRSRHLHAIVEEDEIVDIITTANLQEESPPDHTSTGSPSQSSVNTTANPQENILPDPTSTVSPNAPSGPESKSKLDDACGKNSAWKAGGISVQHENLPWNPPGLPHDCRDSKPEGKYRYITRSEQPSAHTSDEMDRWCGIPRDSWQPSGTRKVAYGKLTAETSVGTYSEVIKMRVLPLGIKVDIVLGGRWLRGLSPVTLDYAGWGTVGFQHKGASVKIAGCSPGRSASRKEAGTAMCLEPIVMLSAAQAVREIKAYRRRHGYRKEGEPGPPHDILIAYATPLVGSSMLSAVAESGEEPDPEVTTAERQKFEKLMGTFEERVVREALPNFDQIRKMEMTMAPEDVEKTAFTSPYGQYEWLFLGLAGYYRRCVLGFSEIAHPLTQLTKGDATWEWGATQKWAFEEIKAALCVSPILALPDMKAAADGIHLFVVQTDASGVALGGVLIQDWRQLFRSAGMRIEFIIPMHDSYGEAVQMFESPDGTRLNLPWPILVVYAPAAHQRVKRERKTSPAPEIILKGEAARLRDLSTEVSSGQFLKALRAEYLRPGPLKELKEEISNAPHQRTRDFCITGNVL</sequence>
<dbReference type="EMBL" id="LGRX02026737">
    <property type="protein sequence ID" value="KAK3250379.1"/>
    <property type="molecule type" value="Genomic_DNA"/>
</dbReference>
<feature type="compositionally biased region" description="Polar residues" evidence="1">
    <location>
        <begin position="311"/>
        <end position="352"/>
    </location>
</feature>
<dbReference type="Gene3D" id="3.30.70.270">
    <property type="match status" value="1"/>
</dbReference>
<keyword evidence="4" id="KW-1185">Reference proteome</keyword>
<accession>A0AAE0C9I4</accession>
<feature type="compositionally biased region" description="Polar residues" evidence="1">
    <location>
        <begin position="1"/>
        <end position="15"/>
    </location>
</feature>
<name>A0AAE0C9I4_9CHLO</name>